<dbReference type="InParanoid" id="G2XV65"/>
<dbReference type="HOGENOM" id="CLU_3368368_0_0_1"/>
<proteinExistence type="predicted"/>
<organism evidence="1 2">
    <name type="scientific">Botryotinia fuckeliana (strain T4)</name>
    <name type="common">Noble rot fungus</name>
    <name type="synonym">Botrytis cinerea</name>
    <dbReference type="NCBI Taxonomy" id="999810"/>
    <lineage>
        <taxon>Eukaryota</taxon>
        <taxon>Fungi</taxon>
        <taxon>Dikarya</taxon>
        <taxon>Ascomycota</taxon>
        <taxon>Pezizomycotina</taxon>
        <taxon>Leotiomycetes</taxon>
        <taxon>Helotiales</taxon>
        <taxon>Sclerotiniaceae</taxon>
        <taxon>Botrytis</taxon>
    </lineage>
</organism>
<protein>
    <submittedName>
        <fullName evidence="1">Uncharacterized protein</fullName>
    </submittedName>
</protein>
<gene>
    <name evidence="1" type="ORF">BofuT4_P059650.1</name>
</gene>
<name>G2XV65_BOTF4</name>
<accession>G2XV65</accession>
<dbReference type="AlphaFoldDB" id="G2XV65"/>
<evidence type="ECO:0000313" key="2">
    <source>
        <dbReference type="Proteomes" id="UP000008177"/>
    </source>
</evidence>
<reference evidence="2" key="1">
    <citation type="journal article" date="2011" name="PLoS Genet.">
        <title>Genomic analysis of the necrotrophic fungal pathogens Sclerotinia sclerotiorum and Botrytis cinerea.</title>
        <authorList>
            <person name="Amselem J."/>
            <person name="Cuomo C.A."/>
            <person name="van Kan J.A."/>
            <person name="Viaud M."/>
            <person name="Benito E.P."/>
            <person name="Couloux A."/>
            <person name="Coutinho P.M."/>
            <person name="de Vries R.P."/>
            <person name="Dyer P.S."/>
            <person name="Fillinger S."/>
            <person name="Fournier E."/>
            <person name="Gout L."/>
            <person name="Hahn M."/>
            <person name="Kohn L."/>
            <person name="Lapalu N."/>
            <person name="Plummer K.M."/>
            <person name="Pradier J.M."/>
            <person name="Quevillon E."/>
            <person name="Sharon A."/>
            <person name="Simon A."/>
            <person name="ten Have A."/>
            <person name="Tudzynski B."/>
            <person name="Tudzynski P."/>
            <person name="Wincker P."/>
            <person name="Andrew M."/>
            <person name="Anthouard V."/>
            <person name="Beever R.E."/>
            <person name="Beffa R."/>
            <person name="Benoit I."/>
            <person name="Bouzid O."/>
            <person name="Brault B."/>
            <person name="Chen Z."/>
            <person name="Choquer M."/>
            <person name="Collemare J."/>
            <person name="Cotton P."/>
            <person name="Danchin E.G."/>
            <person name="Da Silva C."/>
            <person name="Gautier A."/>
            <person name="Giraud C."/>
            <person name="Giraud T."/>
            <person name="Gonzalez C."/>
            <person name="Grossetete S."/>
            <person name="Guldener U."/>
            <person name="Henrissat B."/>
            <person name="Howlett B.J."/>
            <person name="Kodira C."/>
            <person name="Kretschmer M."/>
            <person name="Lappartient A."/>
            <person name="Leroch M."/>
            <person name="Levis C."/>
            <person name="Mauceli E."/>
            <person name="Neuveglise C."/>
            <person name="Oeser B."/>
            <person name="Pearson M."/>
            <person name="Poulain J."/>
            <person name="Poussereau N."/>
            <person name="Quesneville H."/>
            <person name="Rascle C."/>
            <person name="Schumacher J."/>
            <person name="Segurens B."/>
            <person name="Sexton A."/>
            <person name="Silva E."/>
            <person name="Sirven C."/>
            <person name="Soanes D.M."/>
            <person name="Talbot N.J."/>
            <person name="Templeton M."/>
            <person name="Yandava C."/>
            <person name="Yarden O."/>
            <person name="Zeng Q."/>
            <person name="Rollins J.A."/>
            <person name="Lebrun M.H."/>
            <person name="Dickman M."/>
        </authorList>
    </citation>
    <scope>NUCLEOTIDE SEQUENCE [LARGE SCALE GENOMIC DNA]</scope>
    <source>
        <strain evidence="2">T4</strain>
    </source>
</reference>
<dbReference type="Proteomes" id="UP000008177">
    <property type="component" value="Unplaced contigs"/>
</dbReference>
<dbReference type="EMBL" id="FQ790270">
    <property type="protein sequence ID" value="CCD44385.1"/>
    <property type="molecule type" value="Genomic_DNA"/>
</dbReference>
<sequence>MEFGNIIYSPSSSKRSARGFRKSKFLKFFKNGVEH</sequence>
<evidence type="ECO:0000313" key="1">
    <source>
        <dbReference type="EMBL" id="CCD44385.1"/>
    </source>
</evidence>